<gene>
    <name evidence="1" type="ORF">PAECIP111802_07260</name>
</gene>
<organism evidence="1 2">
    <name type="scientific">Paenibacillus allorhizosphaerae</name>
    <dbReference type="NCBI Taxonomy" id="2849866"/>
    <lineage>
        <taxon>Bacteria</taxon>
        <taxon>Bacillati</taxon>
        <taxon>Bacillota</taxon>
        <taxon>Bacilli</taxon>
        <taxon>Bacillales</taxon>
        <taxon>Paenibacillaceae</taxon>
        <taxon>Paenibacillus</taxon>
    </lineage>
</organism>
<protein>
    <submittedName>
        <fullName evidence="1">IS1595 family transposase ISAnmi1</fullName>
    </submittedName>
</protein>
<keyword evidence="2" id="KW-1185">Reference proteome</keyword>
<dbReference type="Proteomes" id="UP000730618">
    <property type="component" value="Unassembled WGS sequence"/>
</dbReference>
<dbReference type="RefSeq" id="WP_218103377.1">
    <property type="nucleotide sequence ID" value="NZ_CAJVCE010000054.1"/>
</dbReference>
<sequence length="197" mass="22373">MITNILFQKINDSIEVKNILLEYYDFKIVDASSHTEDYFFEVYDKATVIAQDASGGVFTLYGSGEEMDLPIVFISSEGEAGKVGRNFEEFLGIMIACPYWRDILKFSGNGQLLEMYKSQPFLEAEILEDFPGIVNAKKKLISMLDICEVPKPVETLYESMTSEPHIVIKSLEGEKFDSLFNSFVANDNPLWKNKFQG</sequence>
<evidence type="ECO:0000313" key="2">
    <source>
        <dbReference type="Proteomes" id="UP000730618"/>
    </source>
</evidence>
<dbReference type="EMBL" id="CAJVCE010000054">
    <property type="protein sequence ID" value="CAG7659006.1"/>
    <property type="molecule type" value="Genomic_DNA"/>
</dbReference>
<proteinExistence type="predicted"/>
<reference evidence="1 2" key="1">
    <citation type="submission" date="2021-06" db="EMBL/GenBank/DDBJ databases">
        <authorList>
            <person name="Criscuolo A."/>
        </authorList>
    </citation>
    <scope>NUCLEOTIDE SEQUENCE [LARGE SCALE GENOMIC DNA]</scope>
    <source>
        <strain evidence="2">CIP 111802</strain>
    </source>
</reference>
<accession>A0ABM8VUL0</accession>
<comment type="caution">
    <text evidence="1">The sequence shown here is derived from an EMBL/GenBank/DDBJ whole genome shotgun (WGS) entry which is preliminary data.</text>
</comment>
<name>A0ABM8VUL0_9BACL</name>
<evidence type="ECO:0000313" key="1">
    <source>
        <dbReference type="EMBL" id="CAG7659006.1"/>
    </source>
</evidence>